<sequence>MPATCAATNSPKLWPSTNSGVTPQLVHNRHNATSSVNIAAWATSVRRSSHAALGLLGSDHIISSNGKSKLAKFAATSINASRKTGYTS</sequence>
<dbReference type="Proteomes" id="UP001305414">
    <property type="component" value="Unassembled WGS sequence"/>
</dbReference>
<comment type="caution">
    <text evidence="1">The sequence shown here is derived from an EMBL/GenBank/DDBJ whole genome shotgun (WGS) entry which is preliminary data.</text>
</comment>
<reference evidence="1 2" key="1">
    <citation type="submission" date="2023-10" db="EMBL/GenBank/DDBJ databases">
        <title>Draft genome sequence of Xylaria bambusicola isolate GMP-LS, the root and basal stem rot pathogen of sugarcane in Indonesia.</title>
        <authorList>
            <person name="Selvaraj P."/>
            <person name="Muralishankar V."/>
            <person name="Muruganantham S."/>
            <person name="Sp S."/>
            <person name="Haryani S."/>
            <person name="Lau K.J.X."/>
            <person name="Naqvi N.I."/>
        </authorList>
    </citation>
    <scope>NUCLEOTIDE SEQUENCE [LARGE SCALE GENOMIC DNA]</scope>
    <source>
        <strain evidence="1">GMP-LS</strain>
    </source>
</reference>
<organism evidence="1 2">
    <name type="scientific">Xylaria bambusicola</name>
    <dbReference type="NCBI Taxonomy" id="326684"/>
    <lineage>
        <taxon>Eukaryota</taxon>
        <taxon>Fungi</taxon>
        <taxon>Dikarya</taxon>
        <taxon>Ascomycota</taxon>
        <taxon>Pezizomycotina</taxon>
        <taxon>Sordariomycetes</taxon>
        <taxon>Xylariomycetidae</taxon>
        <taxon>Xylariales</taxon>
        <taxon>Xylariaceae</taxon>
        <taxon>Xylaria</taxon>
    </lineage>
</organism>
<gene>
    <name evidence="1" type="ORF">RRF57_009601</name>
</gene>
<protein>
    <submittedName>
        <fullName evidence="1">Uncharacterized protein</fullName>
    </submittedName>
</protein>
<evidence type="ECO:0000313" key="2">
    <source>
        <dbReference type="Proteomes" id="UP001305414"/>
    </source>
</evidence>
<accession>A0AAN7Z7Y9</accession>
<proteinExistence type="predicted"/>
<keyword evidence="2" id="KW-1185">Reference proteome</keyword>
<dbReference type="AlphaFoldDB" id="A0AAN7Z7Y9"/>
<evidence type="ECO:0000313" key="1">
    <source>
        <dbReference type="EMBL" id="KAK5633887.1"/>
    </source>
</evidence>
<dbReference type="EMBL" id="JAWHQM010000036">
    <property type="protein sequence ID" value="KAK5633887.1"/>
    <property type="molecule type" value="Genomic_DNA"/>
</dbReference>
<name>A0AAN7Z7Y9_9PEZI</name>